<feature type="chain" id="PRO_5015545488" description="Tetratricopeptide repeat protein" evidence="1">
    <location>
        <begin position="22"/>
        <end position="423"/>
    </location>
</feature>
<dbReference type="InterPro" id="IPR011990">
    <property type="entry name" value="TPR-like_helical_dom_sf"/>
</dbReference>
<keyword evidence="1" id="KW-0732">Signal</keyword>
<name>A0A2T5MF11_9GAMM</name>
<dbReference type="SUPFAM" id="SSF81901">
    <property type="entry name" value="HCP-like"/>
    <property type="match status" value="1"/>
</dbReference>
<evidence type="ECO:0000313" key="2">
    <source>
        <dbReference type="EMBL" id="PTU31170.1"/>
    </source>
</evidence>
<dbReference type="RefSeq" id="WP_107940757.1">
    <property type="nucleotide sequence ID" value="NZ_QANS01000004.1"/>
</dbReference>
<dbReference type="AlphaFoldDB" id="A0A2T5MF11"/>
<dbReference type="Gene3D" id="1.25.40.10">
    <property type="entry name" value="Tetratricopeptide repeat domain"/>
    <property type="match status" value="2"/>
</dbReference>
<evidence type="ECO:0008006" key="4">
    <source>
        <dbReference type="Google" id="ProtNLM"/>
    </source>
</evidence>
<dbReference type="InterPro" id="IPR019734">
    <property type="entry name" value="TPR_rpt"/>
</dbReference>
<proteinExistence type="predicted"/>
<sequence>MRILRSIAAVLCVALATQTFAADKKPPPVKPPTKQTQVIRAEVYKKMDVAQKAFEAKDYNGAITALDSMKAGYEKLNDYEKATLWNMYGATFYTKGDTKSAINAYINVLQQKNLPDALRDGGLHTLAQLYFITEEYDKAISVVKKWMAVMTTPQADGYVLMAQAYYQKKNYKQTEVNLLQALQIARTQNIVPKENWLALLRAVFYEEKQYVKSAKVLEILISLYPENGSYWQQLAGMNGLLERQQEQMYILHGAYRAELLKNESDFLNLARLYMVQDIPYPAAQLIARGMKAKVIKINAETLQLYAQALVMAKEYERQIPVLTKLTELTGESKHFVYLAQAYFQIDKWPEAAEALRSALKAKNITKPAEIQVQLGNALYNSGKLEQARDVFAAAAKNPSTAESAKNWVKFVTTEIDRKKALAK</sequence>
<evidence type="ECO:0000256" key="1">
    <source>
        <dbReference type="SAM" id="SignalP"/>
    </source>
</evidence>
<protein>
    <recommendedName>
        <fullName evidence="4">Tetratricopeptide repeat protein</fullName>
    </recommendedName>
</protein>
<organism evidence="2 3">
    <name type="scientific">Stenotrophobium rhamnosiphilum</name>
    <dbReference type="NCBI Taxonomy" id="2029166"/>
    <lineage>
        <taxon>Bacteria</taxon>
        <taxon>Pseudomonadati</taxon>
        <taxon>Pseudomonadota</taxon>
        <taxon>Gammaproteobacteria</taxon>
        <taxon>Nevskiales</taxon>
        <taxon>Nevskiaceae</taxon>
        <taxon>Stenotrophobium</taxon>
    </lineage>
</organism>
<dbReference type="Pfam" id="PF13432">
    <property type="entry name" value="TPR_16"/>
    <property type="match status" value="1"/>
</dbReference>
<dbReference type="EMBL" id="QANS01000004">
    <property type="protein sequence ID" value="PTU31170.1"/>
    <property type="molecule type" value="Genomic_DNA"/>
</dbReference>
<keyword evidence="3" id="KW-1185">Reference proteome</keyword>
<dbReference type="SUPFAM" id="SSF48452">
    <property type="entry name" value="TPR-like"/>
    <property type="match status" value="1"/>
</dbReference>
<dbReference type="OrthoDB" id="5574348at2"/>
<dbReference type="Proteomes" id="UP000244248">
    <property type="component" value="Unassembled WGS sequence"/>
</dbReference>
<dbReference type="SMART" id="SM00028">
    <property type="entry name" value="TPR"/>
    <property type="match status" value="4"/>
</dbReference>
<comment type="caution">
    <text evidence="2">The sequence shown here is derived from an EMBL/GenBank/DDBJ whole genome shotgun (WGS) entry which is preliminary data.</text>
</comment>
<gene>
    <name evidence="2" type="ORF">CJD38_12870</name>
</gene>
<accession>A0A2T5MF11</accession>
<feature type="signal peptide" evidence="1">
    <location>
        <begin position="1"/>
        <end position="21"/>
    </location>
</feature>
<reference evidence="2 3" key="1">
    <citation type="submission" date="2018-04" db="EMBL/GenBank/DDBJ databases">
        <title>Novel species isolated from glacier.</title>
        <authorList>
            <person name="Liu Q."/>
            <person name="Xin Y.-H."/>
        </authorList>
    </citation>
    <scope>NUCLEOTIDE SEQUENCE [LARGE SCALE GENOMIC DNA]</scope>
    <source>
        <strain evidence="2 3">GT1R17</strain>
    </source>
</reference>
<evidence type="ECO:0000313" key="3">
    <source>
        <dbReference type="Proteomes" id="UP000244248"/>
    </source>
</evidence>